<dbReference type="Proteomes" id="UP000035444">
    <property type="component" value="Unassembled WGS sequence"/>
</dbReference>
<dbReference type="PANTHER" id="PTHR13847:SF287">
    <property type="entry name" value="FAD-DEPENDENT OXIDOREDUCTASE DOMAIN-CONTAINING PROTEIN 1"/>
    <property type="match status" value="1"/>
</dbReference>
<evidence type="ECO:0000313" key="4">
    <source>
        <dbReference type="Proteomes" id="UP000035444"/>
    </source>
</evidence>
<reference evidence="3 4" key="1">
    <citation type="submission" date="2015-03" db="EMBL/GenBank/DDBJ databases">
        <title>Genome Sequence of Kiloniella spongiae MEBiC09566, isolated from a marine sponge.</title>
        <authorList>
            <person name="Shao Z."/>
            <person name="Wang L."/>
            <person name="Li X."/>
        </authorList>
    </citation>
    <scope>NUCLEOTIDE SEQUENCE [LARGE SCALE GENOMIC DNA]</scope>
    <source>
        <strain evidence="3 4">MEBiC09566</strain>
    </source>
</reference>
<gene>
    <name evidence="3" type="ORF">WH96_02970</name>
</gene>
<dbReference type="STRING" id="1489064.WH96_02970"/>
<comment type="caution">
    <text evidence="3">The sequence shown here is derived from an EMBL/GenBank/DDBJ whole genome shotgun (WGS) entry which is preliminary data.</text>
</comment>
<dbReference type="Pfam" id="PF01266">
    <property type="entry name" value="DAO"/>
    <property type="match status" value="1"/>
</dbReference>
<evidence type="ECO:0000259" key="2">
    <source>
        <dbReference type="Pfam" id="PF01266"/>
    </source>
</evidence>
<proteinExistence type="predicted"/>
<dbReference type="GO" id="GO:0005737">
    <property type="term" value="C:cytoplasm"/>
    <property type="evidence" value="ECO:0007669"/>
    <property type="project" value="TreeGrafter"/>
</dbReference>
<dbReference type="Gene3D" id="3.50.50.60">
    <property type="entry name" value="FAD/NAD(P)-binding domain"/>
    <property type="match status" value="1"/>
</dbReference>
<dbReference type="Gene3D" id="3.30.9.10">
    <property type="entry name" value="D-Amino Acid Oxidase, subunit A, domain 2"/>
    <property type="match status" value="1"/>
</dbReference>
<keyword evidence="4" id="KW-1185">Reference proteome</keyword>
<dbReference type="PANTHER" id="PTHR13847">
    <property type="entry name" value="SARCOSINE DEHYDROGENASE-RELATED"/>
    <property type="match status" value="1"/>
</dbReference>
<name>A0A0H2MIX4_9PROT</name>
<evidence type="ECO:0000313" key="3">
    <source>
        <dbReference type="EMBL" id="KLN62474.1"/>
    </source>
</evidence>
<dbReference type="RefSeq" id="WP_047762595.1">
    <property type="nucleotide sequence ID" value="NZ_LAQL01000002.1"/>
</dbReference>
<dbReference type="GO" id="GO:0016491">
    <property type="term" value="F:oxidoreductase activity"/>
    <property type="evidence" value="ECO:0007669"/>
    <property type="project" value="UniProtKB-KW"/>
</dbReference>
<accession>A0A0H2MIX4</accession>
<protein>
    <recommendedName>
        <fullName evidence="2">FAD dependent oxidoreductase domain-containing protein</fullName>
    </recommendedName>
</protein>
<dbReference type="EMBL" id="LAQL01000002">
    <property type="protein sequence ID" value="KLN62474.1"/>
    <property type="molecule type" value="Genomic_DNA"/>
</dbReference>
<dbReference type="SUPFAM" id="SSF54373">
    <property type="entry name" value="FAD-linked reductases, C-terminal domain"/>
    <property type="match status" value="1"/>
</dbReference>
<dbReference type="AlphaFoldDB" id="A0A0H2MIX4"/>
<dbReference type="InterPro" id="IPR006076">
    <property type="entry name" value="FAD-dep_OxRdtase"/>
</dbReference>
<evidence type="ECO:0000256" key="1">
    <source>
        <dbReference type="ARBA" id="ARBA00023002"/>
    </source>
</evidence>
<dbReference type="PROSITE" id="PS51257">
    <property type="entry name" value="PROKAR_LIPOPROTEIN"/>
    <property type="match status" value="1"/>
</dbReference>
<feature type="domain" description="FAD dependent oxidoreductase" evidence="2">
    <location>
        <begin position="7"/>
        <end position="364"/>
    </location>
</feature>
<dbReference type="SUPFAM" id="SSF51905">
    <property type="entry name" value="FAD/NAD(P)-binding domain"/>
    <property type="match status" value="1"/>
</dbReference>
<keyword evidence="1" id="KW-0560">Oxidoreductase</keyword>
<organism evidence="3 4">
    <name type="scientific">Kiloniella spongiae</name>
    <dbReference type="NCBI Taxonomy" id="1489064"/>
    <lineage>
        <taxon>Bacteria</taxon>
        <taxon>Pseudomonadati</taxon>
        <taxon>Pseudomonadota</taxon>
        <taxon>Alphaproteobacteria</taxon>
        <taxon>Rhodospirillales</taxon>
        <taxon>Kiloniellaceae</taxon>
        <taxon>Kiloniella</taxon>
    </lineage>
</organism>
<sequence>MEKASTVIIGGGVLGCSVAYHLARQGVEDVLLVERQNLATASSSQAAGLMFQISSKPAVDLLSRRTFTVLPELENITGEALDFKAVGTLRIAESDDSKASLKKLYDRAENESVTAKQVDSEWRSKHLPWLKVKNEALIVHFSHEGYIDPYRLTHAYAKSARSFGAQIQTGVSVSGIKVINGAVVGVETDQGVVSCENVVVAAGSWSNHLTLPLGVALPMIPTRSHFWIAAPEIYFGDDQPMMVHADAGAYSRPEVGGLLLGIQEQYSRTFDYRKLPDDIASFAVTEEGGEWDALIDAEQRISGFFPKLDGARFESYMAGLSAYTPDGHFLLGEVESVDGVFVAAGCCGSGVMASGGIGDALAELIIKSKSSYDLSAFALNRFGQVDPSSEEFQLLCAKARARKAK</sequence>
<dbReference type="InterPro" id="IPR036188">
    <property type="entry name" value="FAD/NAD-bd_sf"/>
</dbReference>